<dbReference type="InterPro" id="IPR051334">
    <property type="entry name" value="SRPK"/>
</dbReference>
<evidence type="ECO:0000256" key="5">
    <source>
        <dbReference type="ARBA" id="ARBA00022777"/>
    </source>
</evidence>
<protein>
    <recommendedName>
        <fullName evidence="1">non-specific serine/threonine protein kinase</fullName>
        <ecNumber evidence="1">2.7.11.1</ecNumber>
    </recommendedName>
</protein>
<dbReference type="FunFam" id="3.30.200.20:FF:000770">
    <property type="entry name" value="SRSF protein kinase 2"/>
    <property type="match status" value="1"/>
</dbReference>
<dbReference type="SMART" id="SM00220">
    <property type="entry name" value="S_TKc"/>
    <property type="match status" value="1"/>
</dbReference>
<evidence type="ECO:0000313" key="13">
    <source>
        <dbReference type="EMBL" id="KAE9529092.1"/>
    </source>
</evidence>
<evidence type="ECO:0000256" key="8">
    <source>
        <dbReference type="ARBA" id="ARBA00048679"/>
    </source>
</evidence>
<dbReference type="SUPFAM" id="SSF56112">
    <property type="entry name" value="Protein kinase-like (PK-like)"/>
    <property type="match status" value="1"/>
</dbReference>
<evidence type="ECO:0000256" key="2">
    <source>
        <dbReference type="ARBA" id="ARBA00022527"/>
    </source>
</evidence>
<dbReference type="EC" id="2.7.11.1" evidence="1"/>
<dbReference type="AlphaFoldDB" id="A0A6G0TB94"/>
<dbReference type="GO" id="GO:0050684">
    <property type="term" value="P:regulation of mRNA processing"/>
    <property type="evidence" value="ECO:0007669"/>
    <property type="project" value="TreeGrafter"/>
</dbReference>
<sequence length="600" mass="67611">MSSSSPPPLSVHVHRLDAGGPRTTAAATFAAAITAAAAVPWYASADGGPPPAVADTVLVHVTLCACQLLAFTAVVYALSACCGVHVVRAACACRSGRRKGFHRYPGGPLSEPVTARDSTESADRLLRDVDRPSQTCADNHHAHHRRRKIRSAAPLLQRSEPHESELFKSVADNNPEDLLKSSDSDLDEPLDYKENSYFPVRVGSVINDRYHIIKKLGWGHFSTVWLSWDDVAHNFSALKVVKSAVDYTESALDEIRMLKSIYRHRDLDTNRTKIIQLFDDFRIDGLRGMHVVMVFEALGPNLLKLIKRTNYQGIPLYLVKHIIRQVLQGLKYLHETCHIIHTDIKPENILICAQHQYIKLTAENSCKQMSILSLRNRKCEKNNADERLQGNYRLDGIRSEQSLDMESESYAESNCYFRKISKFKKLYELLDDLGSVNIKIADLGNACWEDNHYTENIQTRQYRSLEVLLGAGYGTPADIWSTACLAFELATGDFLFDPHSGATYNKDEDHIAHIIELLGQIPMYVIQSGKHSSSFFRTNGNLKHISNLKPWYLYDVLTEKYEWNTKEAKAFSSFLTPMLDLDQDNRASATQCLLNPWMLA</sequence>
<name>A0A6G0TB94_APHGL</name>
<dbReference type="PROSITE" id="PS50011">
    <property type="entry name" value="PROTEIN_KINASE_DOM"/>
    <property type="match status" value="1"/>
</dbReference>
<evidence type="ECO:0000313" key="14">
    <source>
        <dbReference type="Proteomes" id="UP000475862"/>
    </source>
</evidence>
<dbReference type="GO" id="GO:0004674">
    <property type="term" value="F:protein serine/threonine kinase activity"/>
    <property type="evidence" value="ECO:0007669"/>
    <property type="project" value="UniProtKB-KW"/>
</dbReference>
<feature type="binding site" evidence="9">
    <location>
        <position position="239"/>
    </location>
    <ligand>
        <name>ATP</name>
        <dbReference type="ChEBI" id="CHEBI:30616"/>
    </ligand>
</feature>
<comment type="catalytic activity">
    <reaction evidence="7">
        <text>L-threonyl-[protein] + ATP = O-phospho-L-threonyl-[protein] + ADP + H(+)</text>
        <dbReference type="Rhea" id="RHEA:46608"/>
        <dbReference type="Rhea" id="RHEA-COMP:11060"/>
        <dbReference type="Rhea" id="RHEA-COMP:11605"/>
        <dbReference type="ChEBI" id="CHEBI:15378"/>
        <dbReference type="ChEBI" id="CHEBI:30013"/>
        <dbReference type="ChEBI" id="CHEBI:30616"/>
        <dbReference type="ChEBI" id="CHEBI:61977"/>
        <dbReference type="ChEBI" id="CHEBI:456216"/>
        <dbReference type="EC" id="2.7.11.1"/>
    </reaction>
</comment>
<evidence type="ECO:0000259" key="12">
    <source>
        <dbReference type="PROSITE" id="PS50011"/>
    </source>
</evidence>
<dbReference type="GO" id="GO:0005737">
    <property type="term" value="C:cytoplasm"/>
    <property type="evidence" value="ECO:0007669"/>
    <property type="project" value="TreeGrafter"/>
</dbReference>
<dbReference type="PROSITE" id="PS00108">
    <property type="entry name" value="PROTEIN_KINASE_ST"/>
    <property type="match status" value="1"/>
</dbReference>
<dbReference type="Proteomes" id="UP000475862">
    <property type="component" value="Unassembled WGS sequence"/>
</dbReference>
<evidence type="ECO:0000256" key="7">
    <source>
        <dbReference type="ARBA" id="ARBA00047899"/>
    </source>
</evidence>
<dbReference type="CDD" id="cd14136">
    <property type="entry name" value="STKc_SRPK"/>
    <property type="match status" value="1"/>
</dbReference>
<dbReference type="OrthoDB" id="2649at2759"/>
<feature type="compositionally biased region" description="Basic residues" evidence="10">
    <location>
        <begin position="141"/>
        <end position="150"/>
    </location>
</feature>
<keyword evidence="6 9" id="KW-0067">ATP-binding</keyword>
<comment type="catalytic activity">
    <reaction evidence="8">
        <text>L-seryl-[protein] + ATP = O-phospho-L-seryl-[protein] + ADP + H(+)</text>
        <dbReference type="Rhea" id="RHEA:17989"/>
        <dbReference type="Rhea" id="RHEA-COMP:9863"/>
        <dbReference type="Rhea" id="RHEA-COMP:11604"/>
        <dbReference type="ChEBI" id="CHEBI:15378"/>
        <dbReference type="ChEBI" id="CHEBI:29999"/>
        <dbReference type="ChEBI" id="CHEBI:30616"/>
        <dbReference type="ChEBI" id="CHEBI:83421"/>
        <dbReference type="ChEBI" id="CHEBI:456216"/>
        <dbReference type="EC" id="2.7.11.1"/>
    </reaction>
</comment>
<evidence type="ECO:0000256" key="4">
    <source>
        <dbReference type="ARBA" id="ARBA00022741"/>
    </source>
</evidence>
<evidence type="ECO:0000256" key="10">
    <source>
        <dbReference type="SAM" id="MobiDB-lite"/>
    </source>
</evidence>
<keyword evidence="14" id="KW-1185">Reference proteome</keyword>
<dbReference type="FunFam" id="1.10.510.10:FF:001654">
    <property type="entry name" value="SRSF protein kinase 3"/>
    <property type="match status" value="1"/>
</dbReference>
<keyword evidence="5" id="KW-0418">Kinase</keyword>
<reference evidence="13 14" key="1">
    <citation type="submission" date="2019-08" db="EMBL/GenBank/DDBJ databases">
        <title>The genome of the soybean aphid Biotype 1, its phylome, world population structure and adaptation to the North American continent.</title>
        <authorList>
            <person name="Giordano R."/>
            <person name="Donthu R.K."/>
            <person name="Hernandez A.G."/>
            <person name="Wright C.L."/>
            <person name="Zimin A.V."/>
        </authorList>
    </citation>
    <scope>NUCLEOTIDE SEQUENCE [LARGE SCALE GENOMIC DNA]</scope>
    <source>
        <tissue evidence="13">Whole aphids</tissue>
    </source>
</reference>
<dbReference type="InterPro" id="IPR000719">
    <property type="entry name" value="Prot_kinase_dom"/>
</dbReference>
<evidence type="ECO:0000256" key="6">
    <source>
        <dbReference type="ARBA" id="ARBA00022840"/>
    </source>
</evidence>
<dbReference type="InterPro" id="IPR008271">
    <property type="entry name" value="Ser/Thr_kinase_AS"/>
</dbReference>
<feature type="transmembrane region" description="Helical" evidence="11">
    <location>
        <begin position="57"/>
        <end position="78"/>
    </location>
</feature>
<keyword evidence="4 9" id="KW-0547">Nucleotide-binding</keyword>
<dbReference type="Gene3D" id="3.30.200.20">
    <property type="entry name" value="Phosphorylase Kinase, domain 1"/>
    <property type="match status" value="1"/>
</dbReference>
<comment type="caution">
    <text evidence="13">The sequence shown here is derived from an EMBL/GenBank/DDBJ whole genome shotgun (WGS) entry which is preliminary data.</text>
</comment>
<dbReference type="PANTHER" id="PTHR47634:SF9">
    <property type="entry name" value="PROTEIN KINASE DOMAIN-CONTAINING PROTEIN-RELATED"/>
    <property type="match status" value="1"/>
</dbReference>
<dbReference type="PROSITE" id="PS00107">
    <property type="entry name" value="PROTEIN_KINASE_ATP"/>
    <property type="match status" value="1"/>
</dbReference>
<feature type="transmembrane region" description="Helical" evidence="11">
    <location>
        <begin position="25"/>
        <end position="45"/>
    </location>
</feature>
<dbReference type="Gene3D" id="1.10.510.10">
    <property type="entry name" value="Transferase(Phosphotransferase) domain 1"/>
    <property type="match status" value="1"/>
</dbReference>
<proteinExistence type="predicted"/>
<dbReference type="InterPro" id="IPR011009">
    <property type="entry name" value="Kinase-like_dom_sf"/>
</dbReference>
<keyword evidence="11" id="KW-1133">Transmembrane helix</keyword>
<feature type="region of interest" description="Disordered" evidence="10">
    <location>
        <begin position="133"/>
        <end position="154"/>
    </location>
</feature>
<dbReference type="InterPro" id="IPR017441">
    <property type="entry name" value="Protein_kinase_ATP_BS"/>
</dbReference>
<evidence type="ECO:0000256" key="3">
    <source>
        <dbReference type="ARBA" id="ARBA00022679"/>
    </source>
</evidence>
<keyword evidence="11" id="KW-0472">Membrane</keyword>
<dbReference type="GO" id="GO:0005524">
    <property type="term" value="F:ATP binding"/>
    <property type="evidence" value="ECO:0007669"/>
    <property type="project" value="UniProtKB-UniRule"/>
</dbReference>
<organism evidence="13 14">
    <name type="scientific">Aphis glycines</name>
    <name type="common">Soybean aphid</name>
    <dbReference type="NCBI Taxonomy" id="307491"/>
    <lineage>
        <taxon>Eukaryota</taxon>
        <taxon>Metazoa</taxon>
        <taxon>Ecdysozoa</taxon>
        <taxon>Arthropoda</taxon>
        <taxon>Hexapoda</taxon>
        <taxon>Insecta</taxon>
        <taxon>Pterygota</taxon>
        <taxon>Neoptera</taxon>
        <taxon>Paraneoptera</taxon>
        <taxon>Hemiptera</taxon>
        <taxon>Sternorrhyncha</taxon>
        <taxon>Aphidomorpha</taxon>
        <taxon>Aphidoidea</taxon>
        <taxon>Aphididae</taxon>
        <taxon>Aphidini</taxon>
        <taxon>Aphis</taxon>
        <taxon>Aphis</taxon>
    </lineage>
</organism>
<dbReference type="Pfam" id="PF00069">
    <property type="entry name" value="Pkinase"/>
    <property type="match status" value="2"/>
</dbReference>
<keyword evidence="2" id="KW-0723">Serine/threonine-protein kinase</keyword>
<keyword evidence="11" id="KW-0812">Transmembrane</keyword>
<accession>A0A6G0TB94</accession>
<evidence type="ECO:0000256" key="11">
    <source>
        <dbReference type="SAM" id="Phobius"/>
    </source>
</evidence>
<dbReference type="GO" id="GO:0000245">
    <property type="term" value="P:spliceosomal complex assembly"/>
    <property type="evidence" value="ECO:0007669"/>
    <property type="project" value="TreeGrafter"/>
</dbReference>
<keyword evidence="3" id="KW-0808">Transferase</keyword>
<evidence type="ECO:0000256" key="9">
    <source>
        <dbReference type="PROSITE-ProRule" id="PRU10141"/>
    </source>
</evidence>
<dbReference type="PANTHER" id="PTHR47634">
    <property type="entry name" value="PROTEIN KINASE DOMAIN-CONTAINING PROTEIN-RELATED"/>
    <property type="match status" value="1"/>
</dbReference>
<gene>
    <name evidence="13" type="ORF">AGLY_012046</name>
</gene>
<evidence type="ECO:0000256" key="1">
    <source>
        <dbReference type="ARBA" id="ARBA00012513"/>
    </source>
</evidence>
<feature type="domain" description="Protein kinase" evidence="12">
    <location>
        <begin position="210"/>
        <end position="598"/>
    </location>
</feature>
<dbReference type="GO" id="GO:0005634">
    <property type="term" value="C:nucleus"/>
    <property type="evidence" value="ECO:0007669"/>
    <property type="project" value="TreeGrafter"/>
</dbReference>
<dbReference type="EMBL" id="VYZN01000047">
    <property type="protein sequence ID" value="KAE9529092.1"/>
    <property type="molecule type" value="Genomic_DNA"/>
</dbReference>